<feature type="compositionally biased region" description="Low complexity" evidence="8">
    <location>
        <begin position="344"/>
        <end position="353"/>
    </location>
</feature>
<keyword evidence="9" id="KW-0732">Signal</keyword>
<feature type="signal peptide" evidence="9">
    <location>
        <begin position="1"/>
        <end position="24"/>
    </location>
</feature>
<dbReference type="EMBL" id="KZ989492">
    <property type="protein sequence ID" value="RKP26183.1"/>
    <property type="molecule type" value="Genomic_DNA"/>
</dbReference>
<evidence type="ECO:0000256" key="6">
    <source>
        <dbReference type="ARBA" id="ARBA00022840"/>
    </source>
</evidence>
<dbReference type="GO" id="GO:0006397">
    <property type="term" value="P:mRNA processing"/>
    <property type="evidence" value="ECO:0007669"/>
    <property type="project" value="UniProtKB-KW"/>
</dbReference>
<dbReference type="Pfam" id="PF16573">
    <property type="entry name" value="CLP1_N"/>
    <property type="match status" value="1"/>
</dbReference>
<gene>
    <name evidence="12" type="ORF">SYNPS1DRAFT_21999</name>
</gene>
<feature type="chain" id="PRO_5020662475" description="Polynucleotide 5'-hydroxyl-kinase GRC3" evidence="9">
    <location>
        <begin position="25"/>
        <end position="661"/>
    </location>
</feature>
<feature type="compositionally biased region" description="Pro residues" evidence="8">
    <location>
        <begin position="264"/>
        <end position="283"/>
    </location>
</feature>
<feature type="domain" description="Clp1 P-loop" evidence="11">
    <location>
        <begin position="458"/>
        <end position="569"/>
    </location>
</feature>
<dbReference type="PANTHER" id="PTHR12755:SF6">
    <property type="entry name" value="POLYRIBONUCLEOTIDE 5'-HYDROXYL-KINASE CLP1"/>
    <property type="match status" value="1"/>
</dbReference>
<dbReference type="InterPro" id="IPR027417">
    <property type="entry name" value="P-loop_NTPase"/>
</dbReference>
<evidence type="ECO:0000259" key="11">
    <source>
        <dbReference type="Pfam" id="PF16575"/>
    </source>
</evidence>
<dbReference type="PANTHER" id="PTHR12755">
    <property type="entry name" value="CLEAVAGE/POLYADENYLATION FACTOR IA SUBUNIT CLP1P"/>
    <property type="match status" value="1"/>
</dbReference>
<dbReference type="GO" id="GO:0005634">
    <property type="term" value="C:nucleus"/>
    <property type="evidence" value="ECO:0007669"/>
    <property type="project" value="UniProtKB-SubCell"/>
</dbReference>
<proteinExistence type="predicted"/>
<dbReference type="Gene3D" id="2.60.120.1030">
    <property type="entry name" value="Clp1, DNA binding domain"/>
    <property type="match status" value="1"/>
</dbReference>
<protein>
    <recommendedName>
        <fullName evidence="3">Polynucleotide 5'-hydroxyl-kinase GRC3</fullName>
    </recommendedName>
    <alternativeName>
        <fullName evidence="2">Polynucleotide 5'-hydroxyl-kinase grc3</fullName>
    </alternativeName>
</protein>
<feature type="compositionally biased region" description="Low complexity" evidence="8">
    <location>
        <begin position="242"/>
        <end position="263"/>
    </location>
</feature>
<evidence type="ECO:0000256" key="5">
    <source>
        <dbReference type="ARBA" id="ARBA00022741"/>
    </source>
</evidence>
<comment type="subcellular location">
    <subcellularLocation>
        <location evidence="1">Nucleus</location>
    </subcellularLocation>
</comment>
<feature type="compositionally biased region" description="Polar residues" evidence="8">
    <location>
        <begin position="228"/>
        <end position="241"/>
    </location>
</feature>
<feature type="region of interest" description="Disordered" evidence="8">
    <location>
        <begin position="332"/>
        <end position="354"/>
    </location>
</feature>
<dbReference type="GO" id="GO:0051731">
    <property type="term" value="F:polynucleotide 5'-hydroxyl-kinase activity"/>
    <property type="evidence" value="ECO:0007669"/>
    <property type="project" value="InterPro"/>
</dbReference>
<reference evidence="13" key="1">
    <citation type="journal article" date="2018" name="Nat. Microbiol.">
        <title>Leveraging single-cell genomics to expand the fungal tree of life.</title>
        <authorList>
            <person name="Ahrendt S.R."/>
            <person name="Quandt C.A."/>
            <person name="Ciobanu D."/>
            <person name="Clum A."/>
            <person name="Salamov A."/>
            <person name="Andreopoulos B."/>
            <person name="Cheng J.F."/>
            <person name="Woyke T."/>
            <person name="Pelin A."/>
            <person name="Henrissat B."/>
            <person name="Reynolds N.K."/>
            <person name="Benny G.L."/>
            <person name="Smith M.E."/>
            <person name="James T.Y."/>
            <person name="Grigoriev I.V."/>
        </authorList>
    </citation>
    <scope>NUCLEOTIDE SEQUENCE [LARGE SCALE GENOMIC DNA]</scope>
    <source>
        <strain evidence="13">Benny S71-1</strain>
    </source>
</reference>
<keyword evidence="13" id="KW-1185">Reference proteome</keyword>
<evidence type="ECO:0000313" key="13">
    <source>
        <dbReference type="Proteomes" id="UP000278143"/>
    </source>
</evidence>
<evidence type="ECO:0000256" key="3">
    <source>
        <dbReference type="ARBA" id="ARBA00019824"/>
    </source>
</evidence>
<dbReference type="AlphaFoldDB" id="A0A4P9Z126"/>
<dbReference type="GO" id="GO:0006388">
    <property type="term" value="P:tRNA splicing, via endonucleolytic cleavage and ligation"/>
    <property type="evidence" value="ECO:0007669"/>
    <property type="project" value="TreeGrafter"/>
</dbReference>
<dbReference type="Pfam" id="PF16575">
    <property type="entry name" value="CLP1_P"/>
    <property type="match status" value="1"/>
</dbReference>
<accession>A0A4P9Z126</accession>
<keyword evidence="4" id="KW-0507">mRNA processing</keyword>
<sequence length="661" mass="70982">MYLPYSSTVLAAAAVAVLLCSADALSIAGPKVRRDSSDDDVGAAFGAGDGGSSSNVILLPPDVLNESDTEVNSLNIRRKLETGEEGAELEDDIGSFNLAAAQCNSYDNCIICIRCFSVTVAYIAYKPVGQGTHRACYSACGVDKACCDDAFLKCGRETCTNIMNATTSFSSCENDWTWTGKYPRELRLMHATEFGCPTFHQAQVQCRLKDSGFLGCVPSRDWGRPKPANSTTHATNGTSTNAQQPARKLAARALPAAATAASPKPTPTPTKQATPPPPPPPPAKATKAAAAAADAQRPASPAKKDTIALNLGAATHKLADATGTPVVAVDAGIGLPPTTPPKNTPSSATSATTRQIRLAPENELRLEVEFGYHLTLKMTEGMAEIFGCELMLEKEYRFSGQKLAVFTWQGCTIELSGADYVADDTPMPIFLNIHASLEERRAAAALQNTRGPRVVLVGAPDSGKTSLAKLLLNYAVRQGRQPMFVSLDTADGGAVMPGAISTAMVDLPVYPEEELGSIGLDLIASGGSRTPVAYYYGYDSPRENPKLLHKLIGKMAETVDARLQEDQEADIVLVLGHERLHSDLTRSLAGTSHVTILKLTKLGGVARRDKPFLRQSQMRRIREYFYGHPGQCELSPFSLVISFNDVKIYRVREAVLCRHYW</sequence>
<dbReference type="Proteomes" id="UP000278143">
    <property type="component" value="Unassembled WGS sequence"/>
</dbReference>
<dbReference type="InterPro" id="IPR032324">
    <property type="entry name" value="Clp1_N"/>
</dbReference>
<dbReference type="OrthoDB" id="258143at2759"/>
<evidence type="ECO:0000259" key="10">
    <source>
        <dbReference type="Pfam" id="PF16573"/>
    </source>
</evidence>
<feature type="region of interest" description="Disordered" evidence="8">
    <location>
        <begin position="219"/>
        <end position="303"/>
    </location>
</feature>
<evidence type="ECO:0000256" key="1">
    <source>
        <dbReference type="ARBA" id="ARBA00004123"/>
    </source>
</evidence>
<evidence type="ECO:0000256" key="4">
    <source>
        <dbReference type="ARBA" id="ARBA00022664"/>
    </source>
</evidence>
<dbReference type="InterPro" id="IPR032319">
    <property type="entry name" value="CLP1_P"/>
</dbReference>
<evidence type="ECO:0000256" key="9">
    <source>
        <dbReference type="SAM" id="SignalP"/>
    </source>
</evidence>
<evidence type="ECO:0000256" key="7">
    <source>
        <dbReference type="ARBA" id="ARBA00023242"/>
    </source>
</evidence>
<dbReference type="SUPFAM" id="SSF52540">
    <property type="entry name" value="P-loop containing nucleoside triphosphate hydrolases"/>
    <property type="match status" value="1"/>
</dbReference>
<dbReference type="FunFam" id="2.60.120.1030:FF:000001">
    <property type="entry name" value="Protein CLP1 homolog 5"/>
    <property type="match status" value="1"/>
</dbReference>
<keyword evidence="6" id="KW-0067">ATP-binding</keyword>
<dbReference type="GO" id="GO:0005524">
    <property type="term" value="F:ATP binding"/>
    <property type="evidence" value="ECO:0007669"/>
    <property type="project" value="UniProtKB-KW"/>
</dbReference>
<dbReference type="InterPro" id="IPR045116">
    <property type="entry name" value="Clp1/Grc3"/>
</dbReference>
<keyword evidence="7" id="KW-0539">Nucleus</keyword>
<evidence type="ECO:0000313" key="12">
    <source>
        <dbReference type="EMBL" id="RKP26183.1"/>
    </source>
</evidence>
<organism evidence="12 13">
    <name type="scientific">Syncephalis pseudoplumigaleata</name>
    <dbReference type="NCBI Taxonomy" id="1712513"/>
    <lineage>
        <taxon>Eukaryota</taxon>
        <taxon>Fungi</taxon>
        <taxon>Fungi incertae sedis</taxon>
        <taxon>Zoopagomycota</taxon>
        <taxon>Zoopagomycotina</taxon>
        <taxon>Zoopagomycetes</taxon>
        <taxon>Zoopagales</taxon>
        <taxon>Piptocephalidaceae</taxon>
        <taxon>Syncephalis</taxon>
    </lineage>
</organism>
<dbReference type="Gene3D" id="3.40.50.300">
    <property type="entry name" value="P-loop containing nucleotide triphosphate hydrolases"/>
    <property type="match status" value="2"/>
</dbReference>
<keyword evidence="5" id="KW-0547">Nucleotide-binding</keyword>
<evidence type="ECO:0000256" key="2">
    <source>
        <dbReference type="ARBA" id="ARBA00018706"/>
    </source>
</evidence>
<dbReference type="InterPro" id="IPR038239">
    <property type="entry name" value="Clp1_N_sf"/>
</dbReference>
<feature type="compositionally biased region" description="Low complexity" evidence="8">
    <location>
        <begin position="284"/>
        <end position="301"/>
    </location>
</feature>
<feature type="domain" description="Clp1 N-terminal" evidence="10">
    <location>
        <begin position="358"/>
        <end position="444"/>
    </location>
</feature>
<name>A0A4P9Z126_9FUNG</name>
<evidence type="ECO:0000256" key="8">
    <source>
        <dbReference type="SAM" id="MobiDB-lite"/>
    </source>
</evidence>